<keyword evidence="9" id="KW-0333">Golgi apparatus</keyword>
<dbReference type="RefSeq" id="XP_015249246.1">
    <property type="nucleotide sequence ID" value="XM_015393760.1"/>
</dbReference>
<evidence type="ECO:0000256" key="17">
    <source>
        <dbReference type="PIRSR" id="PIRSR005557-2"/>
    </source>
</evidence>
<dbReference type="Proteomes" id="UP000265020">
    <property type="component" value="Unassembled WGS sequence"/>
</dbReference>
<evidence type="ECO:0000256" key="13">
    <source>
        <dbReference type="ARBA" id="ARBA00036348"/>
    </source>
</evidence>
<evidence type="ECO:0000256" key="8">
    <source>
        <dbReference type="ARBA" id="ARBA00022989"/>
    </source>
</evidence>
<comment type="subcellular location">
    <subcellularLocation>
        <location evidence="1">Golgi apparatus membrane</location>
        <topology evidence="1">Single-pass type II membrane protein</topology>
    </subcellularLocation>
</comment>
<keyword evidence="4" id="KW-0328">Glycosyltransferase</keyword>
<evidence type="ECO:0000256" key="14">
    <source>
        <dbReference type="ARBA" id="ARBA00039109"/>
    </source>
</evidence>
<evidence type="ECO:0000256" key="11">
    <source>
        <dbReference type="ARBA" id="ARBA00023157"/>
    </source>
</evidence>
<evidence type="ECO:0000256" key="2">
    <source>
        <dbReference type="ARBA" id="ARBA00004922"/>
    </source>
</evidence>
<feature type="disulfide bond" evidence="17">
    <location>
        <begin position="144"/>
        <end position="310"/>
    </location>
</feature>
<keyword evidence="8" id="KW-1133">Transmembrane helix</keyword>
<dbReference type="GO" id="GO:0001665">
    <property type="term" value="F:alpha-N-acetylgalactosaminide alpha-2,6-sialyltransferase activity"/>
    <property type="evidence" value="ECO:0007669"/>
    <property type="project" value="UniProtKB-EC"/>
</dbReference>
<protein>
    <recommendedName>
        <fullName evidence="14">alpha-N-acetylgalactosaminide alpha-2,6-sialyltransferase</fullName>
        <ecNumber evidence="14">2.4.3.3</ecNumber>
    </recommendedName>
</protein>
<dbReference type="CTD" id="10610"/>
<dbReference type="InterPro" id="IPR001675">
    <property type="entry name" value="Glyco_trans_29"/>
</dbReference>
<evidence type="ECO:0000256" key="10">
    <source>
        <dbReference type="ARBA" id="ARBA00023136"/>
    </source>
</evidence>
<dbReference type="Pfam" id="PF00777">
    <property type="entry name" value="Glyco_transf_29"/>
    <property type="match status" value="1"/>
</dbReference>
<feature type="region of interest" description="Disordered" evidence="18">
    <location>
        <begin position="32"/>
        <end position="60"/>
    </location>
</feature>
<keyword evidence="10" id="KW-0472">Membrane</keyword>
<evidence type="ECO:0000256" key="5">
    <source>
        <dbReference type="ARBA" id="ARBA00022679"/>
    </source>
</evidence>
<dbReference type="InterPro" id="IPR012163">
    <property type="entry name" value="Sialyl_trans"/>
</dbReference>
<sequence>MRASSKKSVFLLLAVFSLLVCFIFYRSFNSSQAAGGSTETPGEDQVRWEEPGAAQEEQQEETEAACSLRSTIRNEPFLWWRFNFSLPVLQWAGSLTPSSWKQLKRRPPPYGWKGLPAKVLRESLSLLKSRQLFEREPPGRCVRCAVVGNGGILRGSRQGKNIDRHDLVFRMNGAVIRGFEDDVGTKTSFYGFTTNTMKNALIWYRSDGFTRIPQSPEIRYIFIPSDIRDYVMMAAAVRGRSVASGRDQGDRPWEYFGHKPPGNFKMLHPQFISYVTHSFLMSPLMTNVQTRDLYMPSTGGLMLLTALHTCDQVSAYGFITRNYADFSDHYYDLVPRPLRFFANHDLQMESSLWEELHNRKVLWLFQRD</sequence>
<reference evidence="19" key="2">
    <citation type="submission" date="2025-09" db="UniProtKB">
        <authorList>
            <consortium name="Ensembl"/>
        </authorList>
    </citation>
    <scope>IDENTIFICATION</scope>
</reference>
<evidence type="ECO:0000256" key="18">
    <source>
        <dbReference type="SAM" id="MobiDB-lite"/>
    </source>
</evidence>
<dbReference type="OrthoDB" id="10264956at2759"/>
<dbReference type="PANTHER" id="PTHR45941">
    <property type="entry name" value="ALPHA-N-ACETYLGALACTOSAMINIDE ALPHA-2,6-SIALYLTRANSFERASE 2-LIKE-RELATED"/>
    <property type="match status" value="1"/>
</dbReference>
<evidence type="ECO:0000256" key="4">
    <source>
        <dbReference type="ARBA" id="ARBA00022676"/>
    </source>
</evidence>
<keyword evidence="11" id="KW-1015">Disulfide bond</keyword>
<evidence type="ECO:0000256" key="15">
    <source>
        <dbReference type="ARBA" id="ARBA00050664"/>
    </source>
</evidence>
<dbReference type="KEGG" id="cvg:107096872"/>
<dbReference type="Ensembl" id="ENSCVAT00000018963.1">
    <property type="protein sequence ID" value="ENSCVAP00000027677.1"/>
    <property type="gene ID" value="ENSCVAG00000014197.1"/>
</dbReference>
<dbReference type="PIRSF" id="PIRSF005557">
    <property type="entry name" value="Sialyl_trans"/>
    <property type="match status" value="1"/>
</dbReference>
<dbReference type="GO" id="GO:0000139">
    <property type="term" value="C:Golgi membrane"/>
    <property type="evidence" value="ECO:0007669"/>
    <property type="project" value="UniProtKB-SubCell"/>
</dbReference>
<dbReference type="GO" id="GO:0006493">
    <property type="term" value="P:protein O-linked glycosylation"/>
    <property type="evidence" value="ECO:0007669"/>
    <property type="project" value="TreeGrafter"/>
</dbReference>
<comment type="catalytic activity">
    <reaction evidence="15">
        <text>a 3-O-[N-acetyl-alpha-neuraminyl-(2-&gt;3)-beta-D-galactosyl-(1-&gt;3)-N-acetyl-alpha-D-galactosaminyl]-L-threonyl-[protein] + CMP-N-acetyl-beta-neuraminate = a 3-O-{alpha-Neu5Ac-(2-&gt;3)-beta-D-Gal-(1-&gt;3)-[alpha-Neu5Ac-(2-&gt;6)]-alpha-D-GalNAc}-L-threonyl-[protein] + CMP + H(+)</text>
        <dbReference type="Rhea" id="RHEA:81659"/>
        <dbReference type="Rhea" id="RHEA-COMP:14417"/>
        <dbReference type="Rhea" id="RHEA-COMP:16763"/>
        <dbReference type="ChEBI" id="CHEBI:15378"/>
        <dbReference type="ChEBI" id="CHEBI:57812"/>
        <dbReference type="ChEBI" id="CHEBI:60377"/>
        <dbReference type="ChEBI" id="CHEBI:139598"/>
        <dbReference type="ChEBI" id="CHEBI:156398"/>
    </reaction>
    <physiologicalReaction direction="left-to-right" evidence="15">
        <dbReference type="Rhea" id="RHEA:81660"/>
    </physiologicalReaction>
</comment>
<comment type="catalytic activity">
    <reaction evidence="16">
        <text>a 3-O-[N-acetyl-alpha-D-galactosaminyl]-L-threonyl-[protein] + CMP-N-acetyl-beta-neuraminate = a 3-O-[N-acetyl-alpha-neuraminosyl-(2-&gt;6)-N-acetyl-alpha-D-galactosaminyl]-L-threonyl-[protein] + CMP + H(+)</text>
        <dbReference type="Rhea" id="RHEA:81643"/>
        <dbReference type="Rhea" id="RHEA-COMP:11689"/>
        <dbReference type="Rhea" id="RHEA-COMP:19720"/>
        <dbReference type="ChEBI" id="CHEBI:15378"/>
        <dbReference type="ChEBI" id="CHEBI:57812"/>
        <dbReference type="ChEBI" id="CHEBI:60377"/>
        <dbReference type="ChEBI" id="CHEBI:87075"/>
        <dbReference type="ChEBI" id="CHEBI:231970"/>
    </reaction>
    <physiologicalReaction direction="left-to-right" evidence="16">
        <dbReference type="Rhea" id="RHEA:81644"/>
    </physiologicalReaction>
</comment>
<keyword evidence="20" id="KW-1185">Reference proteome</keyword>
<dbReference type="EC" id="2.4.3.3" evidence="14"/>
<evidence type="ECO:0000256" key="7">
    <source>
        <dbReference type="ARBA" id="ARBA00022968"/>
    </source>
</evidence>
<keyword evidence="5" id="KW-0808">Transferase</keyword>
<dbReference type="PANTHER" id="PTHR45941:SF5">
    <property type="entry name" value="ALPHA-N-ACETYLGALACTOSAMINIDE ALPHA-2,6-SIALYLTRANSFERASE 2"/>
    <property type="match status" value="1"/>
</dbReference>
<comment type="pathway">
    <text evidence="2">Protein modification; protein glycosylation.</text>
</comment>
<name>A0A3Q2E671_CYPVA</name>
<dbReference type="GeneID" id="107096872"/>
<proteinExistence type="inferred from homology"/>
<reference evidence="19" key="1">
    <citation type="submission" date="2025-08" db="UniProtKB">
        <authorList>
            <consortium name="Ensembl"/>
        </authorList>
    </citation>
    <scope>IDENTIFICATION</scope>
</reference>
<evidence type="ECO:0000313" key="20">
    <source>
        <dbReference type="Proteomes" id="UP000265020"/>
    </source>
</evidence>
<evidence type="ECO:0000256" key="6">
    <source>
        <dbReference type="ARBA" id="ARBA00022692"/>
    </source>
</evidence>
<dbReference type="STRING" id="28743.ENSCVAP00000027677"/>
<keyword evidence="7" id="KW-0735">Signal-anchor</keyword>
<evidence type="ECO:0000256" key="3">
    <source>
        <dbReference type="ARBA" id="ARBA00006003"/>
    </source>
</evidence>
<evidence type="ECO:0000313" key="19">
    <source>
        <dbReference type="Ensembl" id="ENSCVAP00000027677.1"/>
    </source>
</evidence>
<dbReference type="AlphaFoldDB" id="A0A3Q2E671"/>
<keyword evidence="6" id="KW-0812">Transmembrane</keyword>
<evidence type="ECO:0000256" key="12">
    <source>
        <dbReference type="ARBA" id="ARBA00023180"/>
    </source>
</evidence>
<dbReference type="GeneTree" id="ENSGT00940000160433"/>
<dbReference type="Gene3D" id="3.90.1480.20">
    <property type="entry name" value="Glycosyl transferase family 29"/>
    <property type="match status" value="1"/>
</dbReference>
<evidence type="ECO:0000256" key="16">
    <source>
        <dbReference type="ARBA" id="ARBA00052285"/>
    </source>
</evidence>
<keyword evidence="12" id="KW-0325">Glycoprotein</keyword>
<evidence type="ECO:0000256" key="9">
    <source>
        <dbReference type="ARBA" id="ARBA00023034"/>
    </source>
</evidence>
<evidence type="ECO:0000256" key="1">
    <source>
        <dbReference type="ARBA" id="ARBA00004323"/>
    </source>
</evidence>
<accession>A0A3Q2E671</accession>
<dbReference type="InterPro" id="IPR038578">
    <property type="entry name" value="GT29-like_sf"/>
</dbReference>
<dbReference type="OMA" id="YFGHKPP"/>
<comment type="catalytic activity">
    <reaction evidence="13">
        <text>a beta-D-galactosyl-(1-&gt;3)-N-acetyl-alpha-D-galactosaminyl derivative + CMP-N-acetyl-beta-neuraminate = a beta-D-galactosyl-(1-&gt;3)-[N-acetyl-alpha-neuraminyl-(2-&gt;6)]-N-acetyl-alpha-D-galactosaminyl derivative + CMP + H(+)</text>
        <dbReference type="Rhea" id="RHEA:11136"/>
        <dbReference type="ChEBI" id="CHEBI:15378"/>
        <dbReference type="ChEBI" id="CHEBI:57812"/>
        <dbReference type="ChEBI" id="CHEBI:60377"/>
        <dbReference type="ChEBI" id="CHEBI:133470"/>
        <dbReference type="ChEBI" id="CHEBI:140764"/>
        <dbReference type="EC" id="2.4.3.3"/>
    </reaction>
    <physiologicalReaction direction="left-to-right" evidence="13">
        <dbReference type="Rhea" id="RHEA:11137"/>
    </physiologicalReaction>
</comment>
<comment type="similarity">
    <text evidence="3">Belongs to the glycosyltransferase 29 family.</text>
</comment>
<organism evidence="19 20">
    <name type="scientific">Cyprinodon variegatus</name>
    <name type="common">Sheepshead minnow</name>
    <dbReference type="NCBI Taxonomy" id="28743"/>
    <lineage>
        <taxon>Eukaryota</taxon>
        <taxon>Metazoa</taxon>
        <taxon>Chordata</taxon>
        <taxon>Craniata</taxon>
        <taxon>Vertebrata</taxon>
        <taxon>Euteleostomi</taxon>
        <taxon>Actinopterygii</taxon>
        <taxon>Neopterygii</taxon>
        <taxon>Teleostei</taxon>
        <taxon>Neoteleostei</taxon>
        <taxon>Acanthomorphata</taxon>
        <taxon>Ovalentaria</taxon>
        <taxon>Atherinomorphae</taxon>
        <taxon>Cyprinodontiformes</taxon>
        <taxon>Cyprinodontidae</taxon>
        <taxon>Cyprinodon</taxon>
    </lineage>
</organism>